<evidence type="ECO:0000313" key="2">
    <source>
        <dbReference type="Proteomes" id="UP001623591"/>
    </source>
</evidence>
<dbReference type="Proteomes" id="UP001623591">
    <property type="component" value="Unassembled WGS sequence"/>
</dbReference>
<dbReference type="EMBL" id="JBJHZZ010000002">
    <property type="protein sequence ID" value="MFL0246467.1"/>
    <property type="molecule type" value="Genomic_DNA"/>
</dbReference>
<dbReference type="RefSeq" id="WP_406768933.1">
    <property type="nucleotide sequence ID" value="NZ_JBJHZZ010000002.1"/>
</dbReference>
<keyword evidence="2" id="KW-1185">Reference proteome</keyword>
<accession>A0ABW8T2X6</accession>
<organism evidence="1 2">
    <name type="scientific">Candidatus Clostridium stratigraminis</name>
    <dbReference type="NCBI Taxonomy" id="3381661"/>
    <lineage>
        <taxon>Bacteria</taxon>
        <taxon>Bacillati</taxon>
        <taxon>Bacillota</taxon>
        <taxon>Clostridia</taxon>
        <taxon>Eubacteriales</taxon>
        <taxon>Clostridiaceae</taxon>
        <taxon>Clostridium</taxon>
    </lineage>
</organism>
<protein>
    <recommendedName>
        <fullName evidence="3">SR1 protein</fullName>
    </recommendedName>
</protein>
<reference evidence="1 2" key="1">
    <citation type="submission" date="2024-11" db="EMBL/GenBank/DDBJ databases">
        <authorList>
            <person name="Heng Y.C."/>
            <person name="Lim A.C.H."/>
            <person name="Lee J.K.Y."/>
            <person name="Kittelmann S."/>
        </authorList>
    </citation>
    <scope>NUCLEOTIDE SEQUENCE [LARGE SCALE GENOMIC DNA]</scope>
    <source>
        <strain evidence="1 2">WILCCON 0185</strain>
    </source>
</reference>
<comment type="caution">
    <text evidence="1">The sequence shown here is derived from an EMBL/GenBank/DDBJ whole genome shotgun (WGS) entry which is preliminary data.</text>
</comment>
<sequence>MIFTKLICKCGNVEDIVTDKVLEGFQFRNCGDGTVALVCKKCSEIEYIDNNH</sequence>
<evidence type="ECO:0008006" key="3">
    <source>
        <dbReference type="Google" id="ProtNLM"/>
    </source>
</evidence>
<gene>
    <name evidence="1" type="ORF">ACJDUG_05645</name>
</gene>
<evidence type="ECO:0000313" key="1">
    <source>
        <dbReference type="EMBL" id="MFL0246467.1"/>
    </source>
</evidence>
<proteinExistence type="predicted"/>
<name>A0ABW8T2X6_9CLOT</name>